<feature type="domain" description="Response regulatory" evidence="5">
    <location>
        <begin position="2"/>
        <end position="115"/>
    </location>
</feature>
<dbReference type="PROSITE" id="PS50110">
    <property type="entry name" value="RESPONSE_REGULATORY"/>
    <property type="match status" value="1"/>
</dbReference>
<dbReference type="PANTHER" id="PTHR44591:SF3">
    <property type="entry name" value="RESPONSE REGULATORY DOMAIN-CONTAINING PROTEIN"/>
    <property type="match status" value="1"/>
</dbReference>
<evidence type="ECO:0000259" key="5">
    <source>
        <dbReference type="PROSITE" id="PS50110"/>
    </source>
</evidence>
<keyword evidence="1 4" id="KW-0597">Phosphoprotein</keyword>
<dbReference type="Gene3D" id="3.40.50.2300">
    <property type="match status" value="1"/>
</dbReference>
<evidence type="ECO:0000256" key="3">
    <source>
        <dbReference type="ARBA" id="ARBA00023163"/>
    </source>
</evidence>
<proteinExistence type="predicted"/>
<dbReference type="Pfam" id="PF00072">
    <property type="entry name" value="Response_reg"/>
    <property type="match status" value="1"/>
</dbReference>
<protein>
    <submittedName>
        <fullName evidence="6">Response regulator</fullName>
    </submittedName>
</protein>
<keyword evidence="3" id="KW-0804">Transcription</keyword>
<dbReference type="KEGG" id="apra:G3A50_12795"/>
<accession>A0A6P1YR12</accession>
<organism evidence="6 7">
    <name type="scientific">Ancylobacter pratisalsi</name>
    <dbReference type="NCBI Taxonomy" id="1745854"/>
    <lineage>
        <taxon>Bacteria</taxon>
        <taxon>Pseudomonadati</taxon>
        <taxon>Pseudomonadota</taxon>
        <taxon>Alphaproteobacteria</taxon>
        <taxon>Hyphomicrobiales</taxon>
        <taxon>Xanthobacteraceae</taxon>
        <taxon>Ancylobacter</taxon>
    </lineage>
</organism>
<dbReference type="InterPro" id="IPR001789">
    <property type="entry name" value="Sig_transdc_resp-reg_receiver"/>
</dbReference>
<feature type="modified residue" description="4-aspartylphosphate" evidence="4">
    <location>
        <position position="51"/>
    </location>
</feature>
<dbReference type="GO" id="GO:0000160">
    <property type="term" value="P:phosphorelay signal transduction system"/>
    <property type="evidence" value="ECO:0007669"/>
    <property type="project" value="InterPro"/>
</dbReference>
<evidence type="ECO:0000256" key="2">
    <source>
        <dbReference type="ARBA" id="ARBA00023015"/>
    </source>
</evidence>
<dbReference type="PANTHER" id="PTHR44591">
    <property type="entry name" value="STRESS RESPONSE REGULATOR PROTEIN 1"/>
    <property type="match status" value="1"/>
</dbReference>
<dbReference type="Proteomes" id="UP000464751">
    <property type="component" value="Chromosome"/>
</dbReference>
<dbReference type="SUPFAM" id="SSF52172">
    <property type="entry name" value="CheY-like"/>
    <property type="match status" value="1"/>
</dbReference>
<dbReference type="EMBL" id="CP048630">
    <property type="protein sequence ID" value="QIB34493.1"/>
    <property type="molecule type" value="Genomic_DNA"/>
</dbReference>
<dbReference type="CDD" id="cd00156">
    <property type="entry name" value="REC"/>
    <property type="match status" value="1"/>
</dbReference>
<sequence>MRVHVVEDDAGVSDSLGVILGNLGHEVILYPDAESLLRNSPPKATDTVIVDLSLPGISGGQLVRWLQNLAAPPLLVVISGQSQGAIDHQLRGSGPVRVLRKPLNAEALMLILAAE</sequence>
<evidence type="ECO:0000313" key="7">
    <source>
        <dbReference type="Proteomes" id="UP000464751"/>
    </source>
</evidence>
<evidence type="ECO:0000313" key="6">
    <source>
        <dbReference type="EMBL" id="QIB34493.1"/>
    </source>
</evidence>
<keyword evidence="7" id="KW-1185">Reference proteome</keyword>
<keyword evidence="2" id="KW-0805">Transcription regulation</keyword>
<gene>
    <name evidence="6" type="ORF">G3A50_12795</name>
</gene>
<evidence type="ECO:0000256" key="1">
    <source>
        <dbReference type="ARBA" id="ARBA00022553"/>
    </source>
</evidence>
<dbReference type="SMART" id="SM00448">
    <property type="entry name" value="REC"/>
    <property type="match status" value="1"/>
</dbReference>
<name>A0A6P1YR12_9HYPH</name>
<dbReference type="AlphaFoldDB" id="A0A6P1YR12"/>
<evidence type="ECO:0000256" key="4">
    <source>
        <dbReference type="PROSITE-ProRule" id="PRU00169"/>
    </source>
</evidence>
<reference evidence="6 7" key="1">
    <citation type="submission" date="2020-02" db="EMBL/GenBank/DDBJ databases">
        <authorList>
            <person name="Li G."/>
        </authorList>
    </citation>
    <scope>NUCLEOTIDE SEQUENCE [LARGE SCALE GENOMIC DNA]</scope>
    <source>
        <strain evidence="6 7">DSM 102029</strain>
    </source>
</reference>
<dbReference type="InterPro" id="IPR050595">
    <property type="entry name" value="Bact_response_regulator"/>
</dbReference>
<dbReference type="InterPro" id="IPR011006">
    <property type="entry name" value="CheY-like_superfamily"/>
</dbReference>